<feature type="region of interest" description="Disordered" evidence="3">
    <location>
        <begin position="117"/>
        <end position="182"/>
    </location>
</feature>
<keyword evidence="1" id="KW-0677">Repeat</keyword>
<dbReference type="GO" id="GO:0003723">
    <property type="term" value="F:RNA binding"/>
    <property type="evidence" value="ECO:0007669"/>
    <property type="project" value="UniProtKB-KW"/>
</dbReference>
<feature type="compositionally biased region" description="Basic and acidic residues" evidence="3">
    <location>
        <begin position="139"/>
        <end position="148"/>
    </location>
</feature>
<dbReference type="SUPFAM" id="SSF54928">
    <property type="entry name" value="RNA-binding domain, RBD"/>
    <property type="match status" value="1"/>
</dbReference>
<evidence type="ECO:0000256" key="2">
    <source>
        <dbReference type="ARBA" id="ARBA00022884"/>
    </source>
</evidence>
<keyword evidence="5" id="KW-1185">Reference proteome</keyword>
<evidence type="ECO:0000313" key="5">
    <source>
        <dbReference type="Proteomes" id="UP000821853"/>
    </source>
</evidence>
<evidence type="ECO:0000256" key="1">
    <source>
        <dbReference type="ARBA" id="ARBA00022737"/>
    </source>
</evidence>
<proteinExistence type="predicted"/>
<dbReference type="PANTHER" id="PTHR13976">
    <property type="entry name" value="HETEROGENEOUS NUCLEAR RIBONUCLEOPROTEIN-RELATED"/>
    <property type="match status" value="1"/>
</dbReference>
<dbReference type="AlphaFoldDB" id="A0A9J6FFI6"/>
<dbReference type="CDD" id="cd00590">
    <property type="entry name" value="RRM_SF"/>
    <property type="match status" value="1"/>
</dbReference>
<evidence type="ECO:0008006" key="6">
    <source>
        <dbReference type="Google" id="ProtNLM"/>
    </source>
</evidence>
<protein>
    <recommendedName>
        <fullName evidence="6">RRM domain-containing protein</fullName>
    </recommendedName>
</protein>
<organism evidence="4 5">
    <name type="scientific">Haemaphysalis longicornis</name>
    <name type="common">Bush tick</name>
    <dbReference type="NCBI Taxonomy" id="44386"/>
    <lineage>
        <taxon>Eukaryota</taxon>
        <taxon>Metazoa</taxon>
        <taxon>Ecdysozoa</taxon>
        <taxon>Arthropoda</taxon>
        <taxon>Chelicerata</taxon>
        <taxon>Arachnida</taxon>
        <taxon>Acari</taxon>
        <taxon>Parasitiformes</taxon>
        <taxon>Ixodida</taxon>
        <taxon>Ixodoidea</taxon>
        <taxon>Ixodidae</taxon>
        <taxon>Haemaphysalinae</taxon>
        <taxon>Haemaphysalis</taxon>
    </lineage>
</organism>
<dbReference type="InterPro" id="IPR035979">
    <property type="entry name" value="RBD_domain_sf"/>
</dbReference>
<evidence type="ECO:0000256" key="3">
    <source>
        <dbReference type="SAM" id="MobiDB-lite"/>
    </source>
</evidence>
<name>A0A9J6FFI6_HAELO</name>
<dbReference type="InterPro" id="IPR050666">
    <property type="entry name" value="ESRP"/>
</dbReference>
<dbReference type="Gene3D" id="3.30.70.330">
    <property type="match status" value="2"/>
</dbReference>
<feature type="compositionally biased region" description="Pro residues" evidence="3">
    <location>
        <begin position="163"/>
        <end position="174"/>
    </location>
</feature>
<dbReference type="EMBL" id="JABSTR010000001">
    <property type="protein sequence ID" value="KAH9361137.1"/>
    <property type="molecule type" value="Genomic_DNA"/>
</dbReference>
<keyword evidence="2" id="KW-0694">RNA-binding</keyword>
<accession>A0A9J6FFI6</accession>
<comment type="caution">
    <text evidence="4">The sequence shown here is derived from an EMBL/GenBank/DDBJ whole genome shotgun (WGS) entry which is preliminary data.</text>
</comment>
<evidence type="ECO:0000313" key="4">
    <source>
        <dbReference type="EMBL" id="KAH9361137.1"/>
    </source>
</evidence>
<dbReference type="OrthoDB" id="431068at2759"/>
<dbReference type="VEuPathDB" id="VectorBase:HLOH_050017"/>
<dbReference type="Proteomes" id="UP000821853">
    <property type="component" value="Chromosome 1"/>
</dbReference>
<reference evidence="4 5" key="1">
    <citation type="journal article" date="2020" name="Cell">
        <title>Large-Scale Comparative Analyses of Tick Genomes Elucidate Their Genetic Diversity and Vector Capacities.</title>
        <authorList>
            <consortium name="Tick Genome and Microbiome Consortium (TIGMIC)"/>
            <person name="Jia N."/>
            <person name="Wang J."/>
            <person name="Shi W."/>
            <person name="Du L."/>
            <person name="Sun Y."/>
            <person name="Zhan W."/>
            <person name="Jiang J.F."/>
            <person name="Wang Q."/>
            <person name="Zhang B."/>
            <person name="Ji P."/>
            <person name="Bell-Sakyi L."/>
            <person name="Cui X.M."/>
            <person name="Yuan T.T."/>
            <person name="Jiang B.G."/>
            <person name="Yang W.F."/>
            <person name="Lam T.T."/>
            <person name="Chang Q.C."/>
            <person name="Ding S.J."/>
            <person name="Wang X.J."/>
            <person name="Zhu J.G."/>
            <person name="Ruan X.D."/>
            <person name="Zhao L."/>
            <person name="Wei J.T."/>
            <person name="Ye R.Z."/>
            <person name="Que T.C."/>
            <person name="Du C.H."/>
            <person name="Zhou Y.H."/>
            <person name="Cheng J.X."/>
            <person name="Dai P.F."/>
            <person name="Guo W.B."/>
            <person name="Han X.H."/>
            <person name="Huang E.J."/>
            <person name="Li L.F."/>
            <person name="Wei W."/>
            <person name="Gao Y.C."/>
            <person name="Liu J.Z."/>
            <person name="Shao H.Z."/>
            <person name="Wang X."/>
            <person name="Wang C.C."/>
            <person name="Yang T.C."/>
            <person name="Huo Q.B."/>
            <person name="Li W."/>
            <person name="Chen H.Y."/>
            <person name="Chen S.E."/>
            <person name="Zhou L.G."/>
            <person name="Ni X.B."/>
            <person name="Tian J.H."/>
            <person name="Sheng Y."/>
            <person name="Liu T."/>
            <person name="Pan Y.S."/>
            <person name="Xia L.Y."/>
            <person name="Li J."/>
            <person name="Zhao F."/>
            <person name="Cao W.C."/>
        </authorList>
    </citation>
    <scope>NUCLEOTIDE SEQUENCE [LARGE SCALE GENOMIC DNA]</scope>
    <source>
        <strain evidence="4">HaeL-2018</strain>
    </source>
</reference>
<dbReference type="InterPro" id="IPR012677">
    <property type="entry name" value="Nucleotide-bd_a/b_plait_sf"/>
</dbReference>
<sequence length="293" mass="31641">MEPSVPTTRYEGVRYETLPPLSTGKECLRLQGVPLDAQHDTIMEFLGQDADFVVDQGVHIICTPEGQPSGEAIVQMNSEESAFWAVVHSHNRYMIGRKPSFVQAFLCSVDEMKSKIASSQSVPSPANGAVKPQPEEPQDATKPEDKPRVPTPEPAAVSTPSPTSNPPAMSPPTASPETCSPSKVPLTMLQVTDMPECTTEDDIKAFFSGFPGLKADAVYMMHLADPHHKGSAFVAVPCHKDDVLAVLKGQRPEIKSRVVSLCIVDTNAALRWLRAPSRAHLYSVPAPNPAPGK</sequence>
<gene>
    <name evidence="4" type="ORF">HPB48_002999</name>
</gene>